<evidence type="ECO:0008006" key="3">
    <source>
        <dbReference type="Google" id="ProtNLM"/>
    </source>
</evidence>
<proteinExistence type="predicted"/>
<reference evidence="2" key="1">
    <citation type="journal article" date="2019" name="Int. J. Syst. Evol. Microbiol.">
        <title>The Global Catalogue of Microorganisms (GCM) 10K type strain sequencing project: providing services to taxonomists for standard genome sequencing and annotation.</title>
        <authorList>
            <consortium name="The Broad Institute Genomics Platform"/>
            <consortium name="The Broad Institute Genome Sequencing Center for Infectious Disease"/>
            <person name="Wu L."/>
            <person name="Ma J."/>
        </authorList>
    </citation>
    <scope>NUCLEOTIDE SEQUENCE [LARGE SCALE GENOMIC DNA]</scope>
    <source>
        <strain evidence="2">JCM 16950</strain>
    </source>
</reference>
<gene>
    <name evidence="1" type="ORF">GCM10022240_07890</name>
</gene>
<dbReference type="EMBL" id="BAABAF010000002">
    <property type="protein sequence ID" value="GAA3757530.1"/>
    <property type="molecule type" value="Genomic_DNA"/>
</dbReference>
<protein>
    <recommendedName>
        <fullName evidence="3">Antitoxin</fullName>
    </recommendedName>
</protein>
<dbReference type="RefSeq" id="WP_344780764.1">
    <property type="nucleotide sequence ID" value="NZ_BAABAF010000002.1"/>
</dbReference>
<organism evidence="1 2">
    <name type="scientific">Microbacterium kribbense</name>
    <dbReference type="NCBI Taxonomy" id="433645"/>
    <lineage>
        <taxon>Bacteria</taxon>
        <taxon>Bacillati</taxon>
        <taxon>Actinomycetota</taxon>
        <taxon>Actinomycetes</taxon>
        <taxon>Micrococcales</taxon>
        <taxon>Microbacteriaceae</taxon>
        <taxon>Microbacterium</taxon>
    </lineage>
</organism>
<sequence>MSAVIPISEAKANLSKLVQGARAGETIYVGACGRAEAVIALPPERRAVFAPEHLGAKARDALDHSDALAVGGFLGEAHSQECIRKAEPSTISWHVCHFMYTLIDEK</sequence>
<name>A0ABP7G7Z4_9MICO</name>
<keyword evidence="2" id="KW-1185">Reference proteome</keyword>
<dbReference type="Gene3D" id="3.40.1620.10">
    <property type="entry name" value="YefM-like domain"/>
    <property type="match status" value="1"/>
</dbReference>
<evidence type="ECO:0000313" key="2">
    <source>
        <dbReference type="Proteomes" id="UP001500540"/>
    </source>
</evidence>
<dbReference type="Proteomes" id="UP001500540">
    <property type="component" value="Unassembled WGS sequence"/>
</dbReference>
<comment type="caution">
    <text evidence="1">The sequence shown here is derived from an EMBL/GenBank/DDBJ whole genome shotgun (WGS) entry which is preliminary data.</text>
</comment>
<accession>A0ABP7G7Z4</accession>
<evidence type="ECO:0000313" key="1">
    <source>
        <dbReference type="EMBL" id="GAA3757530.1"/>
    </source>
</evidence>